<dbReference type="PANTHER" id="PTHR24220:SF611">
    <property type="entry name" value="ATP-BINDING COMPONENT OF ABC TRANSPORTER-RELATED"/>
    <property type="match status" value="1"/>
</dbReference>
<name>A0A432ZCB3_9GAMM</name>
<protein>
    <submittedName>
        <fullName evidence="5">Methionine ABC transporter ATP-binding protein</fullName>
    </submittedName>
</protein>
<dbReference type="GO" id="GO:0005524">
    <property type="term" value="F:ATP binding"/>
    <property type="evidence" value="ECO:0007669"/>
    <property type="project" value="UniProtKB-KW"/>
</dbReference>
<dbReference type="InterPro" id="IPR015854">
    <property type="entry name" value="ABC_transpr_LolD-like"/>
</dbReference>
<reference evidence="5 6" key="1">
    <citation type="journal article" date="2011" name="Front. Microbiol.">
        <title>Genomic signatures of strain selection and enhancement in Bacillus atrophaeus var. globigii, a historical biowarfare simulant.</title>
        <authorList>
            <person name="Gibbons H.S."/>
            <person name="Broomall S.M."/>
            <person name="McNew L.A."/>
            <person name="Daligault H."/>
            <person name="Chapman C."/>
            <person name="Bruce D."/>
            <person name="Karavis M."/>
            <person name="Krepps M."/>
            <person name="McGregor P.A."/>
            <person name="Hong C."/>
            <person name="Park K.H."/>
            <person name="Akmal A."/>
            <person name="Feldman A."/>
            <person name="Lin J.S."/>
            <person name="Chang W.E."/>
            <person name="Higgs B.W."/>
            <person name="Demirev P."/>
            <person name="Lindquist J."/>
            <person name="Liem A."/>
            <person name="Fochler E."/>
            <person name="Read T.D."/>
            <person name="Tapia R."/>
            <person name="Johnson S."/>
            <person name="Bishop-Lilly K.A."/>
            <person name="Detter C."/>
            <person name="Han C."/>
            <person name="Sozhamannan S."/>
            <person name="Rosenzweig C.N."/>
            <person name="Skowronski E.W."/>
        </authorList>
    </citation>
    <scope>NUCLEOTIDE SEQUENCE [LARGE SCALE GENOMIC DNA]</scope>
    <source>
        <strain evidence="5 6">PIT1</strain>
    </source>
</reference>
<dbReference type="RefSeq" id="WP_126828358.1">
    <property type="nucleotide sequence ID" value="NZ_PIQG01000005.1"/>
</dbReference>
<dbReference type="AlphaFoldDB" id="A0A432ZCB3"/>
<feature type="domain" description="ABC transporter" evidence="4">
    <location>
        <begin position="6"/>
        <end position="236"/>
    </location>
</feature>
<evidence type="ECO:0000313" key="6">
    <source>
        <dbReference type="Proteomes" id="UP000288279"/>
    </source>
</evidence>
<evidence type="ECO:0000256" key="2">
    <source>
        <dbReference type="ARBA" id="ARBA00022741"/>
    </source>
</evidence>
<accession>A0A432ZCB3</accession>
<evidence type="ECO:0000256" key="1">
    <source>
        <dbReference type="ARBA" id="ARBA00022448"/>
    </source>
</evidence>
<keyword evidence="1" id="KW-0813">Transport</keyword>
<dbReference type="InterPro" id="IPR027417">
    <property type="entry name" value="P-loop_NTPase"/>
</dbReference>
<keyword evidence="6" id="KW-1185">Reference proteome</keyword>
<sequence>MSNACVTLNQLKFSWPGAQRLQLDIPQLQIDTGERVLLRGPSGSGKSTLLSLLAGIHKSKPGQINVHGHDLGKLSQRQLDRLRANEIGYIFQQFNLLPYLTAVGNVELAVKFAPARRARLAQRGVSVRAAAQQLLQHLGLDHNSQQQLAQHLSVGQQQRVAAARALLGAPALIIADEPTSALDEAHRDNFLKLLFQECDAQQSTLLFVTHDATLAPYFSRVVELEQLNQAAESTHV</sequence>
<keyword evidence="3 5" id="KW-0067">ATP-binding</keyword>
<dbReference type="GO" id="GO:0005886">
    <property type="term" value="C:plasma membrane"/>
    <property type="evidence" value="ECO:0007669"/>
    <property type="project" value="TreeGrafter"/>
</dbReference>
<evidence type="ECO:0000259" key="4">
    <source>
        <dbReference type="PROSITE" id="PS50893"/>
    </source>
</evidence>
<evidence type="ECO:0000313" key="5">
    <source>
        <dbReference type="EMBL" id="RUO75564.1"/>
    </source>
</evidence>
<dbReference type="OrthoDB" id="9802264at2"/>
<dbReference type="PROSITE" id="PS50893">
    <property type="entry name" value="ABC_TRANSPORTER_2"/>
    <property type="match status" value="1"/>
</dbReference>
<dbReference type="SUPFAM" id="SSF52540">
    <property type="entry name" value="P-loop containing nucleoside triphosphate hydrolases"/>
    <property type="match status" value="1"/>
</dbReference>
<dbReference type="InterPro" id="IPR017911">
    <property type="entry name" value="MacB-like_ATP-bd"/>
</dbReference>
<proteinExistence type="predicted"/>
<gene>
    <name evidence="5" type="ORF">CWI83_09260</name>
</gene>
<dbReference type="InterPro" id="IPR003593">
    <property type="entry name" value="AAA+_ATPase"/>
</dbReference>
<dbReference type="SMART" id="SM00382">
    <property type="entry name" value="AAA"/>
    <property type="match status" value="1"/>
</dbReference>
<comment type="caution">
    <text evidence="5">The sequence shown here is derived from an EMBL/GenBank/DDBJ whole genome shotgun (WGS) entry which is preliminary data.</text>
</comment>
<dbReference type="InterPro" id="IPR003439">
    <property type="entry name" value="ABC_transporter-like_ATP-bd"/>
</dbReference>
<dbReference type="EMBL" id="PIQG01000005">
    <property type="protein sequence ID" value="RUO75564.1"/>
    <property type="molecule type" value="Genomic_DNA"/>
</dbReference>
<dbReference type="Gene3D" id="3.40.50.300">
    <property type="entry name" value="P-loop containing nucleotide triphosphate hydrolases"/>
    <property type="match status" value="1"/>
</dbReference>
<dbReference type="CDD" id="cd03255">
    <property type="entry name" value="ABC_MJ0796_LolCDE_FtsE"/>
    <property type="match status" value="1"/>
</dbReference>
<dbReference type="PANTHER" id="PTHR24220">
    <property type="entry name" value="IMPORT ATP-BINDING PROTEIN"/>
    <property type="match status" value="1"/>
</dbReference>
<dbReference type="GO" id="GO:0016887">
    <property type="term" value="F:ATP hydrolysis activity"/>
    <property type="evidence" value="ECO:0007669"/>
    <property type="project" value="InterPro"/>
</dbReference>
<evidence type="ECO:0000256" key="3">
    <source>
        <dbReference type="ARBA" id="ARBA00022840"/>
    </source>
</evidence>
<dbReference type="GO" id="GO:0022857">
    <property type="term" value="F:transmembrane transporter activity"/>
    <property type="evidence" value="ECO:0007669"/>
    <property type="project" value="TreeGrafter"/>
</dbReference>
<organism evidence="5 6">
    <name type="scientific">Pseudidiomarina taiwanensis</name>
    <dbReference type="NCBI Taxonomy" id="337250"/>
    <lineage>
        <taxon>Bacteria</taxon>
        <taxon>Pseudomonadati</taxon>
        <taxon>Pseudomonadota</taxon>
        <taxon>Gammaproteobacteria</taxon>
        <taxon>Alteromonadales</taxon>
        <taxon>Idiomarinaceae</taxon>
        <taxon>Pseudidiomarina</taxon>
    </lineage>
</organism>
<dbReference type="Pfam" id="PF00005">
    <property type="entry name" value="ABC_tran"/>
    <property type="match status" value="1"/>
</dbReference>
<dbReference type="Proteomes" id="UP000288279">
    <property type="component" value="Unassembled WGS sequence"/>
</dbReference>
<keyword evidence="2" id="KW-0547">Nucleotide-binding</keyword>